<evidence type="ECO:0000313" key="3">
    <source>
        <dbReference type="Proteomes" id="UP000652847"/>
    </source>
</evidence>
<dbReference type="AlphaFoldDB" id="A0A8I0DQT4"/>
<keyword evidence="3" id="KW-1185">Reference proteome</keyword>
<feature type="transmembrane region" description="Helical" evidence="1">
    <location>
        <begin position="45"/>
        <end position="64"/>
    </location>
</feature>
<comment type="caution">
    <text evidence="2">The sequence shown here is derived from an EMBL/GenBank/DDBJ whole genome shotgun (WGS) entry which is preliminary data.</text>
</comment>
<keyword evidence="1" id="KW-0472">Membrane</keyword>
<proteinExistence type="predicted"/>
<keyword evidence="1" id="KW-0812">Transmembrane</keyword>
<name>A0A8I0DQT4_9FIRM</name>
<evidence type="ECO:0000256" key="1">
    <source>
        <dbReference type="SAM" id="Phobius"/>
    </source>
</evidence>
<keyword evidence="1" id="KW-1133">Transmembrane helix</keyword>
<reference evidence="2 3" key="1">
    <citation type="submission" date="2020-08" db="EMBL/GenBank/DDBJ databases">
        <title>Genome public.</title>
        <authorList>
            <person name="Liu C."/>
            <person name="Sun Q."/>
        </authorList>
    </citation>
    <scope>NUCLEOTIDE SEQUENCE [LARGE SCALE GENOMIC DNA]</scope>
    <source>
        <strain evidence="2 3">BX17</strain>
    </source>
</reference>
<sequence length="67" mass="7525">MLLLQLILYCLLFFLLVKCAAKDSGLNCIYFYPKEYINEAEKRGLATILYLIIALAVAGIVVLISKI</sequence>
<protein>
    <submittedName>
        <fullName evidence="2">Uncharacterized protein</fullName>
    </submittedName>
</protein>
<accession>A0A8I0DQT4</accession>
<dbReference type="RefSeq" id="WP_117850319.1">
    <property type="nucleotide sequence ID" value="NZ_JACOOT010000019.1"/>
</dbReference>
<dbReference type="Proteomes" id="UP000652847">
    <property type="component" value="Unassembled WGS sequence"/>
</dbReference>
<dbReference type="EMBL" id="JACOOT010000019">
    <property type="protein sequence ID" value="MBC5651110.1"/>
    <property type="molecule type" value="Genomic_DNA"/>
</dbReference>
<evidence type="ECO:0000313" key="2">
    <source>
        <dbReference type="EMBL" id="MBC5651110.1"/>
    </source>
</evidence>
<organism evidence="2 3">
    <name type="scientific">Blautia segnis</name>
    <dbReference type="NCBI Taxonomy" id="2763030"/>
    <lineage>
        <taxon>Bacteria</taxon>
        <taxon>Bacillati</taxon>
        <taxon>Bacillota</taxon>
        <taxon>Clostridia</taxon>
        <taxon>Lachnospirales</taxon>
        <taxon>Lachnospiraceae</taxon>
        <taxon>Blautia</taxon>
    </lineage>
</organism>
<gene>
    <name evidence="2" type="ORF">H8S54_08320</name>
</gene>